<dbReference type="EMBL" id="KE145372">
    <property type="protein sequence ID" value="EPE25023.1"/>
    <property type="molecule type" value="Genomic_DNA"/>
</dbReference>
<keyword evidence="1" id="KW-0732">Signal</keyword>
<proteinExistence type="predicted"/>
<gene>
    <name evidence="2" type="ORF">GLAREA_11604</name>
</gene>
<accession>S3DED1</accession>
<evidence type="ECO:0000313" key="3">
    <source>
        <dbReference type="Proteomes" id="UP000016922"/>
    </source>
</evidence>
<keyword evidence="3" id="KW-1185">Reference proteome</keyword>
<dbReference type="GeneID" id="19470645"/>
<protein>
    <recommendedName>
        <fullName evidence="4">Lysine-specific metallo-endopeptidase domain-containing protein</fullName>
    </recommendedName>
</protein>
<dbReference type="Gene3D" id="3.40.390.10">
    <property type="entry name" value="Collagenase (Catalytic Domain)"/>
    <property type="match status" value="1"/>
</dbReference>
<evidence type="ECO:0000256" key="1">
    <source>
        <dbReference type="SAM" id="SignalP"/>
    </source>
</evidence>
<name>S3DED1_GLAL2</name>
<dbReference type="GO" id="GO:0008237">
    <property type="term" value="F:metallopeptidase activity"/>
    <property type="evidence" value="ECO:0007669"/>
    <property type="project" value="InterPro"/>
</dbReference>
<reference evidence="2 3" key="1">
    <citation type="journal article" date="2013" name="BMC Genomics">
        <title>Genomics-driven discovery of the pneumocandin biosynthetic gene cluster in the fungus Glarea lozoyensis.</title>
        <authorList>
            <person name="Chen L."/>
            <person name="Yue Q."/>
            <person name="Zhang X."/>
            <person name="Xiang M."/>
            <person name="Wang C."/>
            <person name="Li S."/>
            <person name="Che Y."/>
            <person name="Ortiz-Lopez F.J."/>
            <person name="Bills G.F."/>
            <person name="Liu X."/>
            <person name="An Z."/>
        </authorList>
    </citation>
    <scope>NUCLEOTIDE SEQUENCE [LARGE SCALE GENOMIC DNA]</scope>
    <source>
        <strain evidence="3">ATCC 20868 / MF5171</strain>
    </source>
</reference>
<sequence length="361" mass="39497">MRYLVLLLALSFSVRADDPPLLGPPLGLQDVFEISSDPNLGGCSADQVRALEVAYAECIAMATRIDDASTTIRFGLESPATGSIFDSLFNIASTQRRQQRNDPAIIADQTLGLTGITKMMRAIRNHAARAVRFNTPGNPITDKTRLHCSPSYLTFQTHIAFPDGTIAPLMSSTWNELGMLRSLVTGTVAELQRAPSQPDAQFPIDLASCGKVGFAFTSLIDNSITICPLVWGGTFNTNQNSYNFGLGLPTRVDDVAITDDISFLDNLRSLSVTLLHELCHLVARSEIDHPTIPGPMIETADEAHGFSDIHSVATDPREEGGVDVALAHPDSYALLGAALQRNEFDWRDGFARRPQFWQRRR</sequence>
<dbReference type="Proteomes" id="UP000016922">
    <property type="component" value="Unassembled WGS sequence"/>
</dbReference>
<dbReference type="AlphaFoldDB" id="S3DED1"/>
<dbReference type="HOGENOM" id="CLU_767369_0_0_1"/>
<dbReference type="KEGG" id="glz:GLAREA_11604"/>
<evidence type="ECO:0008006" key="4">
    <source>
        <dbReference type="Google" id="ProtNLM"/>
    </source>
</evidence>
<feature type="chain" id="PRO_5004508118" description="Lysine-specific metallo-endopeptidase domain-containing protein" evidence="1">
    <location>
        <begin position="17"/>
        <end position="361"/>
    </location>
</feature>
<feature type="signal peptide" evidence="1">
    <location>
        <begin position="1"/>
        <end position="16"/>
    </location>
</feature>
<organism evidence="2 3">
    <name type="scientific">Glarea lozoyensis (strain ATCC 20868 / MF5171)</name>
    <dbReference type="NCBI Taxonomy" id="1116229"/>
    <lineage>
        <taxon>Eukaryota</taxon>
        <taxon>Fungi</taxon>
        <taxon>Dikarya</taxon>
        <taxon>Ascomycota</taxon>
        <taxon>Pezizomycotina</taxon>
        <taxon>Leotiomycetes</taxon>
        <taxon>Helotiales</taxon>
        <taxon>Helotiaceae</taxon>
        <taxon>Glarea</taxon>
    </lineage>
</organism>
<evidence type="ECO:0000313" key="2">
    <source>
        <dbReference type="EMBL" id="EPE25023.1"/>
    </source>
</evidence>
<dbReference type="RefSeq" id="XP_008087938.1">
    <property type="nucleotide sequence ID" value="XM_008089747.1"/>
</dbReference>
<dbReference type="InterPro" id="IPR024079">
    <property type="entry name" value="MetalloPept_cat_dom_sf"/>
</dbReference>
<dbReference type="OrthoDB" id="3532187at2759"/>